<sequence length="95" mass="10052">MGFVGCSARCRCTRRGIGSGSLGPSMTASTRRSRRIRNGNTLTVRSTLSTTVTADSLPGTSSLNSESIRICWTSACRRTRPTANECCSTMAGSGR</sequence>
<organism evidence="1 2">
    <name type="scientific">Citricoccus parietis</name>
    <dbReference type="NCBI Taxonomy" id="592307"/>
    <lineage>
        <taxon>Bacteria</taxon>
        <taxon>Bacillati</taxon>
        <taxon>Actinomycetota</taxon>
        <taxon>Actinomycetes</taxon>
        <taxon>Micrococcales</taxon>
        <taxon>Micrococcaceae</taxon>
        <taxon>Citricoccus</taxon>
    </lineage>
</organism>
<comment type="caution">
    <text evidence="1">The sequence shown here is derived from an EMBL/GenBank/DDBJ whole genome shotgun (WGS) entry which is preliminary data.</text>
</comment>
<dbReference type="EMBL" id="JBHMFI010000023">
    <property type="protein sequence ID" value="MFB9075358.1"/>
    <property type="molecule type" value="Genomic_DNA"/>
</dbReference>
<name>A0ABV5GA62_9MICC</name>
<keyword evidence="2" id="KW-1185">Reference proteome</keyword>
<gene>
    <name evidence="1" type="ORF">ACFFX0_31025</name>
</gene>
<evidence type="ECO:0000313" key="2">
    <source>
        <dbReference type="Proteomes" id="UP001589575"/>
    </source>
</evidence>
<proteinExistence type="predicted"/>
<dbReference type="Proteomes" id="UP001589575">
    <property type="component" value="Unassembled WGS sequence"/>
</dbReference>
<protein>
    <submittedName>
        <fullName evidence="1">Uncharacterized protein</fullName>
    </submittedName>
</protein>
<reference evidence="1 2" key="1">
    <citation type="submission" date="2024-09" db="EMBL/GenBank/DDBJ databases">
        <authorList>
            <person name="Sun Q."/>
            <person name="Mori K."/>
        </authorList>
    </citation>
    <scope>NUCLEOTIDE SEQUENCE [LARGE SCALE GENOMIC DNA]</scope>
    <source>
        <strain evidence="1 2">CCM 7609</strain>
    </source>
</reference>
<evidence type="ECO:0000313" key="1">
    <source>
        <dbReference type="EMBL" id="MFB9075358.1"/>
    </source>
</evidence>
<accession>A0ABV5GA62</accession>